<organism evidence="1 2">
    <name type="scientific">Rhodoplanes serenus</name>
    <dbReference type="NCBI Taxonomy" id="200615"/>
    <lineage>
        <taxon>Bacteria</taxon>
        <taxon>Pseudomonadati</taxon>
        <taxon>Pseudomonadota</taxon>
        <taxon>Alphaproteobacteria</taxon>
        <taxon>Hyphomicrobiales</taxon>
        <taxon>Nitrobacteraceae</taxon>
        <taxon>Rhodoplanes</taxon>
    </lineage>
</organism>
<dbReference type="Proteomes" id="UP000289200">
    <property type="component" value="Unassembled WGS sequence"/>
</dbReference>
<dbReference type="EMBL" id="UWOC01000153">
    <property type="protein sequence ID" value="VCU09739.1"/>
    <property type="molecule type" value="Genomic_DNA"/>
</dbReference>
<evidence type="ECO:0000313" key="2">
    <source>
        <dbReference type="Proteomes" id="UP000289200"/>
    </source>
</evidence>
<gene>
    <name evidence="1" type="ORF">RHODGE_RHODGE_02908</name>
</gene>
<dbReference type="AlphaFoldDB" id="A0A3S4DGF1"/>
<comment type="caution">
    <text evidence="1">The sequence shown here is derived from an EMBL/GenBank/DDBJ whole genome shotgun (WGS) entry which is preliminary data.</text>
</comment>
<proteinExistence type="predicted"/>
<keyword evidence="2" id="KW-1185">Reference proteome</keyword>
<reference evidence="2" key="1">
    <citation type="submission" date="2018-10" db="EMBL/GenBank/DDBJ databases">
        <authorList>
            <person name="Peiro R."/>
            <person name="Begona"/>
            <person name="Cbmso G."/>
            <person name="Lopez M."/>
            <person name="Gonzalez S."/>
            <person name="Sacristan E."/>
            <person name="Castillo E."/>
        </authorList>
    </citation>
    <scope>NUCLEOTIDE SEQUENCE [LARGE SCALE GENOMIC DNA]</scope>
</reference>
<evidence type="ECO:0000313" key="1">
    <source>
        <dbReference type="EMBL" id="VCU09739.1"/>
    </source>
</evidence>
<sequence length="152" mass="16724">MPAAWIRELRRGPFEVTGTTARLFARATRPIGGEMARALWPFNERLEDGRIRFEVPIGPGFTDSMIEPGQGHWLVDFDPRTGMWDSPGAAPLCPGIDTLATHIWRVLGRSDLGVIDARSALLISLARALLSVLAKEQSRSRSGSRDPGEHIP</sequence>
<name>A0A3S4DGF1_9BRAD</name>
<protein>
    <submittedName>
        <fullName evidence="1">Uncharacterized protein</fullName>
    </submittedName>
</protein>
<accession>A0A3S4DGF1</accession>
<dbReference type="RefSeq" id="WP_165363968.1">
    <property type="nucleotide sequence ID" value="NZ_UWOC01000153.1"/>
</dbReference>